<dbReference type="SUPFAM" id="SSF69318">
    <property type="entry name" value="Integrin alpha N-terminal domain"/>
    <property type="match status" value="1"/>
</dbReference>
<dbReference type="Gene3D" id="2.130.10.130">
    <property type="entry name" value="Integrin alpha, N-terminal"/>
    <property type="match status" value="2"/>
</dbReference>
<dbReference type="Pfam" id="PF13517">
    <property type="entry name" value="FG-GAP_3"/>
    <property type="match status" value="2"/>
</dbReference>
<evidence type="ECO:0000259" key="3">
    <source>
        <dbReference type="Pfam" id="PF07593"/>
    </source>
</evidence>
<dbReference type="RefSeq" id="WP_386097526.1">
    <property type="nucleotide sequence ID" value="NZ_JBHSAT010000004.1"/>
</dbReference>
<reference evidence="6" key="1">
    <citation type="journal article" date="2019" name="Int. J. Syst. Evol. Microbiol.">
        <title>The Global Catalogue of Microorganisms (GCM) 10K type strain sequencing project: providing services to taxonomists for standard genome sequencing and annotation.</title>
        <authorList>
            <consortium name="The Broad Institute Genomics Platform"/>
            <consortium name="The Broad Institute Genome Sequencing Center for Infectious Disease"/>
            <person name="Wu L."/>
            <person name="Ma J."/>
        </authorList>
    </citation>
    <scope>NUCLEOTIDE SEQUENCE [LARGE SCALE GENOMIC DNA]</scope>
    <source>
        <strain evidence="6">CECT 8979</strain>
    </source>
</reference>
<accession>A0ABV8AFV3</accession>
<dbReference type="EMBL" id="JBHSAT010000004">
    <property type="protein sequence ID" value="MFC3876530.1"/>
    <property type="molecule type" value="Genomic_DNA"/>
</dbReference>
<dbReference type="Proteomes" id="UP001595812">
    <property type="component" value="Unassembled WGS sequence"/>
</dbReference>
<evidence type="ECO:0000256" key="1">
    <source>
        <dbReference type="ARBA" id="ARBA00022729"/>
    </source>
</evidence>
<protein>
    <submittedName>
        <fullName evidence="5">FG-GAP-like repeat-containing protein</fullName>
    </submittedName>
</protein>
<dbReference type="InterPro" id="IPR026444">
    <property type="entry name" value="Secre_tail"/>
</dbReference>
<proteinExistence type="predicted"/>
<dbReference type="Pfam" id="PF18962">
    <property type="entry name" value="Por_Secre_tail"/>
    <property type="match status" value="1"/>
</dbReference>
<evidence type="ECO:0000259" key="4">
    <source>
        <dbReference type="Pfam" id="PF18962"/>
    </source>
</evidence>
<feature type="chain" id="PRO_5045219692" evidence="2">
    <location>
        <begin position="20"/>
        <end position="579"/>
    </location>
</feature>
<evidence type="ECO:0000313" key="6">
    <source>
        <dbReference type="Proteomes" id="UP001595812"/>
    </source>
</evidence>
<name>A0ABV8AFV3_9FLAO</name>
<keyword evidence="1 2" id="KW-0732">Signal</keyword>
<feature type="signal peptide" evidence="2">
    <location>
        <begin position="1"/>
        <end position="19"/>
    </location>
</feature>
<dbReference type="PANTHER" id="PTHR16026:SF0">
    <property type="entry name" value="CARTILAGE ACIDIC PROTEIN 1"/>
    <property type="match status" value="1"/>
</dbReference>
<evidence type="ECO:0000256" key="2">
    <source>
        <dbReference type="SAM" id="SignalP"/>
    </source>
</evidence>
<dbReference type="InterPro" id="IPR028994">
    <property type="entry name" value="Integrin_alpha_N"/>
</dbReference>
<sequence>MNRILLGFALCSVSFISNAQIRFENTAVSRGVDFSCGAPFLGGGVSFFDFNDDGFDDLSFATESGAELAFFQNIDGLGFVTINLNLRDTDNNLIDFQAKQINWVDIDNDGDKDLFVTSDEAGNKLFKNTGNLIFEDITVTAGFPTTDLNSFGASWGDYNNDGFLDVFISSRDPMVSSFTPNYLYKNNGDSTFTDVSVEAGIDRSKHVSFCSAWIDINNDGFQDLYISNDKRAEEFHKNQLYKNNGDGTFTDISASSGTDLLIDAMTVTVGDYNRDGFFDIYVTNAGECVLLKNNGDETFTDVAPSTGTDLVSFTWGAIFLDGDNDADLDLYVSSSLFQSSFPSAAFFENDGNSNFSIPTMAGFDNDEGRSHSNATGDLNNDGLTDFVVTNTDDQDIVLWENKNTENNNWLKVKLQGTTSNRDGIGSVIEISSNGQQQYHYTNCGEGYLGQNSATETFGIGNATLIDYVKVTWLSGLVETYRDINPNQTLFLIEGNTLSLNETAVLDFTLHPNPVTDILKLKSKVYIEFVKLYESTGKIIKHFKVNSYEKHIDVSLYQSGIYFLEAMTSSGPITQRFLKH</sequence>
<organism evidence="5 6">
    <name type="scientific">Winogradskyella maritima</name>
    <dbReference type="NCBI Taxonomy" id="1517766"/>
    <lineage>
        <taxon>Bacteria</taxon>
        <taxon>Pseudomonadati</taxon>
        <taxon>Bacteroidota</taxon>
        <taxon>Flavobacteriia</taxon>
        <taxon>Flavobacteriales</taxon>
        <taxon>Flavobacteriaceae</taxon>
        <taxon>Winogradskyella</taxon>
    </lineage>
</organism>
<evidence type="ECO:0000313" key="5">
    <source>
        <dbReference type="EMBL" id="MFC3876530.1"/>
    </source>
</evidence>
<dbReference type="InterPro" id="IPR013517">
    <property type="entry name" value="FG-GAP"/>
</dbReference>
<dbReference type="NCBIfam" id="TIGR04183">
    <property type="entry name" value="Por_Secre_tail"/>
    <property type="match status" value="1"/>
</dbReference>
<comment type="caution">
    <text evidence="5">The sequence shown here is derived from an EMBL/GenBank/DDBJ whole genome shotgun (WGS) entry which is preliminary data.</text>
</comment>
<dbReference type="InterPro" id="IPR011519">
    <property type="entry name" value="UnbV_ASPIC"/>
</dbReference>
<feature type="domain" description="ASPIC/UnbV" evidence="3">
    <location>
        <begin position="423"/>
        <end position="489"/>
    </location>
</feature>
<dbReference type="PANTHER" id="PTHR16026">
    <property type="entry name" value="CARTILAGE ACIDIC PROTEIN 1"/>
    <property type="match status" value="1"/>
</dbReference>
<dbReference type="Pfam" id="PF07593">
    <property type="entry name" value="UnbV_ASPIC"/>
    <property type="match status" value="1"/>
</dbReference>
<keyword evidence="6" id="KW-1185">Reference proteome</keyword>
<dbReference type="InterPro" id="IPR027039">
    <property type="entry name" value="Crtac1"/>
</dbReference>
<gene>
    <name evidence="5" type="ORF">ACFOSX_04730</name>
</gene>
<feature type="domain" description="Secretion system C-terminal sorting" evidence="4">
    <location>
        <begin position="510"/>
        <end position="575"/>
    </location>
</feature>